<evidence type="ECO:0000256" key="1">
    <source>
        <dbReference type="SAM" id="MobiDB-lite"/>
    </source>
</evidence>
<keyword evidence="4" id="KW-1185">Reference proteome</keyword>
<evidence type="ECO:0000313" key="4">
    <source>
        <dbReference type="Proteomes" id="UP000501891"/>
    </source>
</evidence>
<sequence length="182" mass="19832">MPRTTRRVARRLAPCGLLSLVLLAAPAGAQQGNPIPPDLRGGYESLGRTPTPAPPATTRPAPAPVQPVPAYPPPAATSPGTLGQIPSDYELHGELVLVSGQLEGFEQACGFGLKPDRQELLDWYAHYRLARSLDRLRGIYELGVSLGREGPCTAEQNQALVRQWRTLLNRTRTYVEQYRKAG</sequence>
<dbReference type="AlphaFoldDB" id="A0A858R9U7"/>
<gene>
    <name evidence="3" type="ORF">HHL28_14515</name>
</gene>
<organism evidence="3 4">
    <name type="scientific">Aerophototrophica crusticola</name>
    <dbReference type="NCBI Taxonomy" id="1709002"/>
    <lineage>
        <taxon>Bacteria</taxon>
        <taxon>Pseudomonadati</taxon>
        <taxon>Pseudomonadota</taxon>
        <taxon>Alphaproteobacteria</taxon>
        <taxon>Rhodospirillales</taxon>
        <taxon>Rhodospirillaceae</taxon>
        <taxon>Aerophototrophica</taxon>
    </lineage>
</organism>
<feature type="region of interest" description="Disordered" evidence="1">
    <location>
        <begin position="29"/>
        <end position="63"/>
    </location>
</feature>
<proteinExistence type="predicted"/>
<accession>A0A858R9U7</accession>
<evidence type="ECO:0000313" key="3">
    <source>
        <dbReference type="EMBL" id="QJE74137.1"/>
    </source>
</evidence>
<protein>
    <submittedName>
        <fullName evidence="3">Uncharacterized protein</fullName>
    </submittedName>
</protein>
<feature type="compositionally biased region" description="Pro residues" evidence="1">
    <location>
        <begin position="51"/>
        <end position="63"/>
    </location>
</feature>
<keyword evidence="2" id="KW-0732">Signal</keyword>
<dbReference type="KEGG" id="acru:HHL28_14515"/>
<feature type="chain" id="PRO_5032416653" evidence="2">
    <location>
        <begin position="30"/>
        <end position="182"/>
    </location>
</feature>
<evidence type="ECO:0000256" key="2">
    <source>
        <dbReference type="SAM" id="SignalP"/>
    </source>
</evidence>
<name>A0A858R9U7_9PROT</name>
<reference evidence="3" key="1">
    <citation type="submission" date="2020-04" db="EMBL/GenBank/DDBJ databases">
        <title>A desert anoxygenic phototrophic bacterium fixes CO2 using RubisCO under aerobic conditions.</title>
        <authorList>
            <person name="Tang K."/>
        </authorList>
    </citation>
    <scope>NUCLEOTIDE SEQUENCE [LARGE SCALE GENOMIC DNA]</scope>
    <source>
        <strain evidence="3">MIMtkB3</strain>
    </source>
</reference>
<dbReference type="EMBL" id="CP051775">
    <property type="protein sequence ID" value="QJE74137.1"/>
    <property type="molecule type" value="Genomic_DNA"/>
</dbReference>
<dbReference type="Proteomes" id="UP000501891">
    <property type="component" value="Chromosome"/>
</dbReference>
<feature type="signal peptide" evidence="2">
    <location>
        <begin position="1"/>
        <end position="29"/>
    </location>
</feature>